<dbReference type="InterPro" id="IPR047817">
    <property type="entry name" value="ABC2_TM_bact-type"/>
</dbReference>
<keyword evidence="10 11" id="KW-0472">Membrane</keyword>
<proteinExistence type="inferred from homology"/>
<reference evidence="13 14" key="1">
    <citation type="submission" date="2021-08" db="EMBL/GenBank/DDBJ databases">
        <authorList>
            <person name="Peeters C."/>
        </authorList>
    </citation>
    <scope>NUCLEOTIDE SEQUENCE [LARGE SCALE GENOMIC DNA]</scope>
    <source>
        <strain evidence="13 14">LMG 21510</strain>
    </source>
</reference>
<evidence type="ECO:0000256" key="2">
    <source>
        <dbReference type="ARBA" id="ARBA00007783"/>
    </source>
</evidence>
<dbReference type="PIRSF" id="PIRSF006648">
    <property type="entry name" value="DrrB"/>
    <property type="match status" value="1"/>
</dbReference>
<evidence type="ECO:0000256" key="7">
    <source>
        <dbReference type="ARBA" id="ARBA00022903"/>
    </source>
</evidence>
<keyword evidence="3 11" id="KW-0813">Transport</keyword>
<dbReference type="PROSITE" id="PS51012">
    <property type="entry name" value="ABC_TM2"/>
    <property type="match status" value="1"/>
</dbReference>
<keyword evidence="7" id="KW-0972">Capsule biogenesis/degradation</keyword>
<feature type="transmembrane region" description="Helical" evidence="11">
    <location>
        <begin position="154"/>
        <end position="182"/>
    </location>
</feature>
<evidence type="ECO:0000256" key="5">
    <source>
        <dbReference type="ARBA" id="ARBA00022597"/>
    </source>
</evidence>
<gene>
    <name evidence="13" type="ORF">LMG21510_03386</name>
</gene>
<comment type="subcellular location">
    <subcellularLocation>
        <location evidence="11">Cell inner membrane</location>
        <topology evidence="11">Multi-pass membrane protein</topology>
    </subcellularLocation>
    <subcellularLocation>
        <location evidence="1">Cell membrane</location>
        <topology evidence="1">Multi-pass membrane protein</topology>
    </subcellularLocation>
</comment>
<evidence type="ECO:0000256" key="10">
    <source>
        <dbReference type="ARBA" id="ARBA00023136"/>
    </source>
</evidence>
<evidence type="ECO:0000256" key="6">
    <source>
        <dbReference type="ARBA" id="ARBA00022692"/>
    </source>
</evidence>
<dbReference type="RefSeq" id="WP_224042885.1">
    <property type="nucleotide sequence ID" value="NZ_CAJZAH010000003.1"/>
</dbReference>
<organism evidence="13 14">
    <name type="scientific">Cupriavidus respiraculi</name>
    <dbReference type="NCBI Taxonomy" id="195930"/>
    <lineage>
        <taxon>Bacteria</taxon>
        <taxon>Pseudomonadati</taxon>
        <taxon>Pseudomonadota</taxon>
        <taxon>Betaproteobacteria</taxon>
        <taxon>Burkholderiales</taxon>
        <taxon>Burkholderiaceae</taxon>
        <taxon>Cupriavidus</taxon>
    </lineage>
</organism>
<accession>A0ABM8XCP1</accession>
<feature type="transmembrane region" description="Helical" evidence="11">
    <location>
        <begin position="244"/>
        <end position="262"/>
    </location>
</feature>
<sequence length="273" mass="29967">MKHFSISPAAMIGSLVRNRNLVLELAWRETVGRYKGSVMGVLWSLIIPLLMLGIYTFVFSEIFVSRWGATVAPSKATFAVILFAGLIIFNVFSECLVKAPNVVLSNVNFVKKVIFPLEILPCVTVLSALFHAVVSVGVLLVFEWISMGSVPATALFAPVVMVPVVLLLLGLTWGLAAIGVYLRDVGQTVGIVVTGLMFVSPIFFPVSSFPERWRILADLNPLTFPIEQMRSVLVIGSPLEWDGWLRYLAFTAAVAWIGFAAFQKSRRGFADVV</sequence>
<dbReference type="PANTHER" id="PTHR30413:SF10">
    <property type="entry name" value="CAPSULE POLYSACCHARIDE EXPORT INNER-MEMBRANE PROTEIN CTRC"/>
    <property type="match status" value="1"/>
</dbReference>
<keyword evidence="9" id="KW-0625">Polysaccharide transport</keyword>
<feature type="transmembrane region" description="Helical" evidence="11">
    <location>
        <begin position="189"/>
        <end position="209"/>
    </location>
</feature>
<evidence type="ECO:0000313" key="13">
    <source>
        <dbReference type="EMBL" id="CAG9177763.1"/>
    </source>
</evidence>
<feature type="transmembrane region" description="Helical" evidence="11">
    <location>
        <begin position="38"/>
        <end position="58"/>
    </location>
</feature>
<keyword evidence="5" id="KW-0762">Sugar transport</keyword>
<evidence type="ECO:0000259" key="12">
    <source>
        <dbReference type="PROSITE" id="PS51012"/>
    </source>
</evidence>
<name>A0ABM8XCP1_9BURK</name>
<evidence type="ECO:0000256" key="4">
    <source>
        <dbReference type="ARBA" id="ARBA00022475"/>
    </source>
</evidence>
<dbReference type="PRINTS" id="PR00164">
    <property type="entry name" value="ABC2TRNSPORT"/>
</dbReference>
<evidence type="ECO:0000256" key="1">
    <source>
        <dbReference type="ARBA" id="ARBA00004651"/>
    </source>
</evidence>
<evidence type="ECO:0000256" key="11">
    <source>
        <dbReference type="RuleBase" id="RU361157"/>
    </source>
</evidence>
<evidence type="ECO:0000256" key="9">
    <source>
        <dbReference type="ARBA" id="ARBA00023047"/>
    </source>
</evidence>
<evidence type="ECO:0000313" key="14">
    <source>
        <dbReference type="Proteomes" id="UP000721236"/>
    </source>
</evidence>
<dbReference type="PANTHER" id="PTHR30413">
    <property type="entry name" value="INNER MEMBRANE TRANSPORT PERMEASE"/>
    <property type="match status" value="1"/>
</dbReference>
<dbReference type="EMBL" id="CAJZAH010000003">
    <property type="protein sequence ID" value="CAG9177763.1"/>
    <property type="molecule type" value="Genomic_DNA"/>
</dbReference>
<dbReference type="Pfam" id="PF01061">
    <property type="entry name" value="ABC2_membrane"/>
    <property type="match status" value="1"/>
</dbReference>
<protein>
    <recommendedName>
        <fullName evidence="11">Transport permease protein</fullName>
    </recommendedName>
</protein>
<keyword evidence="4 11" id="KW-1003">Cell membrane</keyword>
<comment type="caution">
    <text evidence="13">The sequence shown here is derived from an EMBL/GenBank/DDBJ whole genome shotgun (WGS) entry which is preliminary data.</text>
</comment>
<keyword evidence="8 11" id="KW-1133">Transmembrane helix</keyword>
<dbReference type="InterPro" id="IPR000412">
    <property type="entry name" value="ABC_2_transport"/>
</dbReference>
<feature type="transmembrane region" description="Helical" evidence="11">
    <location>
        <begin position="117"/>
        <end position="142"/>
    </location>
</feature>
<dbReference type="InterPro" id="IPR013525">
    <property type="entry name" value="ABC2_TM"/>
</dbReference>
<keyword evidence="6 11" id="KW-0812">Transmembrane</keyword>
<comment type="similarity">
    <text evidence="2 11">Belongs to the ABC-2 integral membrane protein family.</text>
</comment>
<keyword evidence="14" id="KW-1185">Reference proteome</keyword>
<feature type="transmembrane region" description="Helical" evidence="11">
    <location>
        <begin position="78"/>
        <end position="97"/>
    </location>
</feature>
<evidence type="ECO:0000256" key="8">
    <source>
        <dbReference type="ARBA" id="ARBA00022989"/>
    </source>
</evidence>
<feature type="domain" description="ABC transmembrane type-2" evidence="12">
    <location>
        <begin position="39"/>
        <end position="265"/>
    </location>
</feature>
<evidence type="ECO:0000256" key="3">
    <source>
        <dbReference type="ARBA" id="ARBA00022448"/>
    </source>
</evidence>
<dbReference type="Proteomes" id="UP000721236">
    <property type="component" value="Unassembled WGS sequence"/>
</dbReference>